<keyword evidence="3" id="KW-0175">Coiled coil</keyword>
<dbReference type="Gene3D" id="4.10.280.10">
    <property type="entry name" value="Helix-loop-helix DNA-binding domain"/>
    <property type="match status" value="1"/>
</dbReference>
<proteinExistence type="predicted"/>
<dbReference type="GO" id="GO:0046983">
    <property type="term" value="F:protein dimerization activity"/>
    <property type="evidence" value="ECO:0007669"/>
    <property type="project" value="InterPro"/>
</dbReference>
<keyword evidence="1" id="KW-0805">Transcription regulation</keyword>
<keyword evidence="6" id="KW-1185">Reference proteome</keyword>
<evidence type="ECO:0000313" key="5">
    <source>
        <dbReference type="EMBL" id="KAH7445591.1"/>
    </source>
</evidence>
<dbReference type="Proteomes" id="UP000825935">
    <property type="component" value="Chromosome 1"/>
</dbReference>
<dbReference type="PANTHER" id="PTHR46266:SF4">
    <property type="entry name" value="TRANSCRIPTION FACTOR TT8"/>
    <property type="match status" value="1"/>
</dbReference>
<dbReference type="PANTHER" id="PTHR46266">
    <property type="entry name" value="TRANSCRIPTION FACTOR TT8"/>
    <property type="match status" value="1"/>
</dbReference>
<evidence type="ECO:0000256" key="3">
    <source>
        <dbReference type="SAM" id="Coils"/>
    </source>
</evidence>
<dbReference type="SMART" id="SM00353">
    <property type="entry name" value="HLH"/>
    <property type="match status" value="1"/>
</dbReference>
<dbReference type="EMBL" id="CM035406">
    <property type="protein sequence ID" value="KAH7445591.1"/>
    <property type="molecule type" value="Genomic_DNA"/>
</dbReference>
<name>A0A8T2VAS1_CERRI</name>
<sequence>MSSSFDNYQVVPYQTDIIGVPPSLVHTSQQMLSSCGEFLPSHFDQNEANYISRWNPTLYGASEADILSLPRNLFDQAMASPHNFQPSSLFPQTTSEVYQFTDRHVMCPPQPQYVGDRYGFRDDVFSVDHAPAIASCPGNTPNAPLEAVVNTNINNINVVHYPLHLNHSTSSSFMEFLRLHTEGYGDFLECVDDVAHSVEFTKAREFSQASNFKEWGKHFTPTASSFKKGGITNRCSPKYTLTTVLPRLAQTTTSLTADRRMDNTTSSAIAIGNHQKHQQLCQNENNDLVSMNHTNAERKRRRRERKCIAELRTLVPNIRKTDKVTILEDTIKFIKELQSKLHELQRLISSNDEVRLTINGGCDPCFEVHQF</sequence>
<accession>A0A8T2VAS1</accession>
<dbReference type="InterPro" id="IPR045239">
    <property type="entry name" value="bHLH95_bHLH"/>
</dbReference>
<dbReference type="AlphaFoldDB" id="A0A8T2VAS1"/>
<keyword evidence="2" id="KW-0804">Transcription</keyword>
<evidence type="ECO:0000256" key="1">
    <source>
        <dbReference type="ARBA" id="ARBA00023015"/>
    </source>
</evidence>
<dbReference type="OrthoDB" id="690068at2759"/>
<dbReference type="CDD" id="cd11393">
    <property type="entry name" value="bHLH_AtbHLH_like"/>
    <property type="match status" value="1"/>
</dbReference>
<comment type="caution">
    <text evidence="5">The sequence shown here is derived from an EMBL/GenBank/DDBJ whole genome shotgun (WGS) entry which is preliminary data.</text>
</comment>
<dbReference type="InterPro" id="IPR011598">
    <property type="entry name" value="bHLH_dom"/>
</dbReference>
<dbReference type="PROSITE" id="PS50888">
    <property type="entry name" value="BHLH"/>
    <property type="match status" value="1"/>
</dbReference>
<organism evidence="5 6">
    <name type="scientific">Ceratopteris richardii</name>
    <name type="common">Triangle waterfern</name>
    <dbReference type="NCBI Taxonomy" id="49495"/>
    <lineage>
        <taxon>Eukaryota</taxon>
        <taxon>Viridiplantae</taxon>
        <taxon>Streptophyta</taxon>
        <taxon>Embryophyta</taxon>
        <taxon>Tracheophyta</taxon>
        <taxon>Polypodiopsida</taxon>
        <taxon>Polypodiidae</taxon>
        <taxon>Polypodiales</taxon>
        <taxon>Pteridineae</taxon>
        <taxon>Pteridaceae</taxon>
        <taxon>Parkerioideae</taxon>
        <taxon>Ceratopteris</taxon>
    </lineage>
</organism>
<evidence type="ECO:0000313" key="6">
    <source>
        <dbReference type="Proteomes" id="UP000825935"/>
    </source>
</evidence>
<evidence type="ECO:0000256" key="2">
    <source>
        <dbReference type="ARBA" id="ARBA00023163"/>
    </source>
</evidence>
<evidence type="ECO:0000259" key="4">
    <source>
        <dbReference type="PROSITE" id="PS50888"/>
    </source>
</evidence>
<protein>
    <recommendedName>
        <fullName evidence="4">BHLH domain-containing protein</fullName>
    </recommendedName>
</protein>
<dbReference type="InterPro" id="IPR036638">
    <property type="entry name" value="HLH_DNA-bd_sf"/>
</dbReference>
<dbReference type="Pfam" id="PF00010">
    <property type="entry name" value="HLH"/>
    <property type="match status" value="1"/>
</dbReference>
<feature type="coiled-coil region" evidence="3">
    <location>
        <begin position="327"/>
        <end position="354"/>
    </location>
</feature>
<feature type="domain" description="BHLH" evidence="4">
    <location>
        <begin position="288"/>
        <end position="337"/>
    </location>
</feature>
<gene>
    <name evidence="5" type="ORF">KP509_01G016400</name>
</gene>
<reference evidence="5" key="1">
    <citation type="submission" date="2021-08" db="EMBL/GenBank/DDBJ databases">
        <title>WGS assembly of Ceratopteris richardii.</title>
        <authorList>
            <person name="Marchant D.B."/>
            <person name="Chen G."/>
            <person name="Jenkins J."/>
            <person name="Shu S."/>
            <person name="Leebens-Mack J."/>
            <person name="Grimwood J."/>
            <person name="Schmutz J."/>
            <person name="Soltis P."/>
            <person name="Soltis D."/>
            <person name="Chen Z.-H."/>
        </authorList>
    </citation>
    <scope>NUCLEOTIDE SEQUENCE</scope>
    <source>
        <strain evidence="5">Whitten #5841</strain>
        <tissue evidence="5">Leaf</tissue>
    </source>
</reference>
<dbReference type="SUPFAM" id="SSF47459">
    <property type="entry name" value="HLH, helix-loop-helix DNA-binding domain"/>
    <property type="match status" value="1"/>
</dbReference>